<gene>
    <name evidence="2" type="ORF">SAG0164_02400</name>
</gene>
<dbReference type="InterPro" id="IPR024596">
    <property type="entry name" value="RNApol_su_b/EpuA"/>
</dbReference>
<protein>
    <submittedName>
        <fullName evidence="2">DNA-directed RNA polymerase subunit beta</fullName>
    </submittedName>
</protein>
<keyword evidence="2" id="KW-0240">DNA-directed RNA polymerase</keyword>
<keyword evidence="2" id="KW-0804">Transcription</keyword>
<dbReference type="RefSeq" id="WP_000168511.1">
    <property type="nucleotide sequence ID" value="NZ_ALSF01000077.1"/>
</dbReference>
<dbReference type="Pfam" id="PF11772">
    <property type="entry name" value="EpuA"/>
    <property type="match status" value="1"/>
</dbReference>
<comment type="caution">
    <text evidence="2">The sequence shown here is derived from an EMBL/GenBank/DDBJ whole genome shotgun (WGS) entry which is preliminary data.</text>
</comment>
<evidence type="ECO:0000313" key="2">
    <source>
        <dbReference type="EMBL" id="EPU38513.1"/>
    </source>
</evidence>
<name>A0AAD2WVC5_STRAG</name>
<keyword evidence="1" id="KW-1133">Transmembrane helix</keyword>
<dbReference type="EMBL" id="ALSF01000077">
    <property type="protein sequence ID" value="EPU38513.1"/>
    <property type="molecule type" value="Genomic_DNA"/>
</dbReference>
<organism evidence="2 3">
    <name type="scientific">Streptococcus agalactiae MRI Z1-216</name>
    <dbReference type="NCBI Taxonomy" id="1154879"/>
    <lineage>
        <taxon>Bacteria</taxon>
        <taxon>Bacillati</taxon>
        <taxon>Bacillota</taxon>
        <taxon>Bacilli</taxon>
        <taxon>Lactobacillales</taxon>
        <taxon>Streptococcaceae</taxon>
        <taxon>Streptococcus</taxon>
    </lineage>
</organism>
<evidence type="ECO:0000313" key="3">
    <source>
        <dbReference type="Proteomes" id="UP000015176"/>
    </source>
</evidence>
<dbReference type="Proteomes" id="UP000015176">
    <property type="component" value="Unassembled WGS sequence"/>
</dbReference>
<keyword evidence="1" id="KW-0812">Transmembrane</keyword>
<accession>A0AAD2WVC5</accession>
<sequence length="63" mass="6913">MASSGWKYVLKQIGLIVLVILLALLFLAVGLMLGYSVFGDGEHAYSILSLDKWQNIIGKFLGK</sequence>
<feature type="transmembrane region" description="Helical" evidence="1">
    <location>
        <begin position="12"/>
        <end position="38"/>
    </location>
</feature>
<keyword evidence="1" id="KW-0472">Membrane</keyword>
<dbReference type="GO" id="GO:0000428">
    <property type="term" value="C:DNA-directed RNA polymerase complex"/>
    <property type="evidence" value="ECO:0007669"/>
    <property type="project" value="UniProtKB-KW"/>
</dbReference>
<proteinExistence type="predicted"/>
<evidence type="ECO:0000256" key="1">
    <source>
        <dbReference type="SAM" id="Phobius"/>
    </source>
</evidence>
<reference evidence="2 3" key="1">
    <citation type="submission" date="2012-07" db="EMBL/GenBank/DDBJ databases">
        <authorList>
            <person name="Moroni P."/>
            <person name="Richards V.P."/>
            <person name="Durkin S.A.S."/>
            <person name="Kim M."/>
            <person name="Pavinski Bitar P.D."/>
            <person name="Stanhope M.J."/>
            <person name="Town C.D."/>
            <person name="Zadoks R.N."/>
            <person name="Venter J.C."/>
        </authorList>
    </citation>
    <scope>NUCLEOTIDE SEQUENCE [LARGE SCALE GENOMIC DNA]</scope>
    <source>
        <strain evidence="2 3">MRI Z1-216</strain>
    </source>
</reference>
<dbReference type="GeneID" id="66885817"/>
<dbReference type="AlphaFoldDB" id="A0AAD2WVC5"/>